<feature type="transmembrane region" description="Helical" evidence="3">
    <location>
        <begin position="28"/>
        <end position="47"/>
    </location>
</feature>
<keyword evidence="1" id="KW-0175">Coiled coil</keyword>
<keyword evidence="3" id="KW-0812">Transmembrane</keyword>
<evidence type="ECO:0000256" key="3">
    <source>
        <dbReference type="SAM" id="Phobius"/>
    </source>
</evidence>
<evidence type="ECO:0000313" key="5">
    <source>
        <dbReference type="Proteomes" id="UP000626109"/>
    </source>
</evidence>
<dbReference type="Proteomes" id="UP000626109">
    <property type="component" value="Unassembled WGS sequence"/>
</dbReference>
<gene>
    <name evidence="4" type="ORF">PGLA2088_LOCUS6711</name>
</gene>
<feature type="transmembrane region" description="Helical" evidence="3">
    <location>
        <begin position="257"/>
        <end position="275"/>
    </location>
</feature>
<evidence type="ECO:0008006" key="6">
    <source>
        <dbReference type="Google" id="ProtNLM"/>
    </source>
</evidence>
<proteinExistence type="predicted"/>
<dbReference type="AlphaFoldDB" id="A0A813I8H3"/>
<name>A0A813I8H3_POLGL</name>
<feature type="coiled-coil region" evidence="1">
    <location>
        <begin position="136"/>
        <end position="163"/>
    </location>
</feature>
<dbReference type="EMBL" id="CAJNNW010006765">
    <property type="protein sequence ID" value="CAE8648608.1"/>
    <property type="molecule type" value="Genomic_DNA"/>
</dbReference>
<evidence type="ECO:0000313" key="4">
    <source>
        <dbReference type="EMBL" id="CAE8648608.1"/>
    </source>
</evidence>
<feature type="transmembrane region" description="Helical" evidence="3">
    <location>
        <begin position="93"/>
        <end position="111"/>
    </location>
</feature>
<sequence length="281" mass="29735">PESHPCQLAPEKCTMARKGQQYSASGRLAAGAVCVTLCLLASHTAFVSGPVSGPKSLRGTPASSSPQFESWAAAGALQAGSKTTGPSAVAPQFQAAALAAVLALVAGLVPVSPARAEEAAAPTAAPTEKVAEAANYVATKQRLDAAKKEEAELKGQAPEKEERLKRQIEQMKKEEGGGEFAVNRGRESKKENTKRRKVKEVQEKKPGSGFSFALPSLSLPSFSVPEEKSGPVKKVFISPADELDEDELPLSRENRPLLVLILLFPSAVYIFFWVAGSLDII</sequence>
<feature type="non-terminal residue" evidence="4">
    <location>
        <position position="281"/>
    </location>
</feature>
<evidence type="ECO:0000256" key="1">
    <source>
        <dbReference type="SAM" id="Coils"/>
    </source>
</evidence>
<keyword evidence="3" id="KW-1133">Transmembrane helix</keyword>
<keyword evidence="3" id="KW-0472">Membrane</keyword>
<comment type="caution">
    <text evidence="4">The sequence shown here is derived from an EMBL/GenBank/DDBJ whole genome shotgun (WGS) entry which is preliminary data.</text>
</comment>
<protein>
    <recommendedName>
        <fullName evidence="6">Transmembrane protein</fullName>
    </recommendedName>
</protein>
<organism evidence="4 5">
    <name type="scientific">Polarella glacialis</name>
    <name type="common">Dinoflagellate</name>
    <dbReference type="NCBI Taxonomy" id="89957"/>
    <lineage>
        <taxon>Eukaryota</taxon>
        <taxon>Sar</taxon>
        <taxon>Alveolata</taxon>
        <taxon>Dinophyceae</taxon>
        <taxon>Suessiales</taxon>
        <taxon>Suessiaceae</taxon>
        <taxon>Polarella</taxon>
    </lineage>
</organism>
<evidence type="ECO:0000256" key="2">
    <source>
        <dbReference type="SAM" id="MobiDB-lite"/>
    </source>
</evidence>
<accession>A0A813I8H3</accession>
<reference evidence="4" key="1">
    <citation type="submission" date="2021-02" db="EMBL/GenBank/DDBJ databases">
        <authorList>
            <person name="Dougan E. K."/>
            <person name="Rhodes N."/>
            <person name="Thang M."/>
            <person name="Chan C."/>
        </authorList>
    </citation>
    <scope>NUCLEOTIDE SEQUENCE</scope>
</reference>
<feature type="region of interest" description="Disordered" evidence="2">
    <location>
        <begin position="183"/>
        <end position="202"/>
    </location>
</feature>